<proteinExistence type="inferred from homology"/>
<accession>A0AA42B9H7</accession>
<comment type="subunit">
    <text evidence="2">Homotetramer.</text>
</comment>
<evidence type="ECO:0000256" key="4">
    <source>
        <dbReference type="SAM" id="MobiDB-lite"/>
    </source>
</evidence>
<organism evidence="5 6">
    <name type="scientific">Thermalbibacter longus</name>
    <dbReference type="NCBI Taxonomy" id="2951981"/>
    <lineage>
        <taxon>Bacteria</taxon>
        <taxon>Pseudomonadati</taxon>
        <taxon>Thermomicrobiota</taxon>
        <taxon>Thermomicrobia</taxon>
        <taxon>Thermomicrobiales</taxon>
        <taxon>Thermomicrobiaceae</taxon>
        <taxon>Thermalbibacter</taxon>
    </lineage>
</organism>
<dbReference type="CDD" id="cd04496">
    <property type="entry name" value="SSB_OBF"/>
    <property type="match status" value="1"/>
</dbReference>
<dbReference type="HAMAP" id="MF_00984">
    <property type="entry name" value="SSB"/>
    <property type="match status" value="1"/>
</dbReference>
<keyword evidence="1 2" id="KW-0238">DNA-binding</keyword>
<evidence type="ECO:0000313" key="5">
    <source>
        <dbReference type="EMBL" id="MCM8748636.1"/>
    </source>
</evidence>
<dbReference type="PANTHER" id="PTHR10302:SF27">
    <property type="entry name" value="SINGLE-STRANDED DNA-BINDING PROTEIN"/>
    <property type="match status" value="1"/>
</dbReference>
<dbReference type="Pfam" id="PF00436">
    <property type="entry name" value="SSB"/>
    <property type="match status" value="1"/>
</dbReference>
<protein>
    <recommendedName>
        <fullName evidence="2 3">Single-stranded DNA-binding protein</fullName>
        <shortName evidence="2">SSB</shortName>
    </recommendedName>
</protein>
<sequence>MSRGLNRIQLIGHLGRDAEMRYTPSGAPVTEFSLAVNRGRRGPDGQWINETDWFRVICWNRLAEFADQYLKRGMRVYVDGRLQIRRYTGNDGVERTAVEVVANDIIMLSGRSEEPAGPETPEPDESELPKEISGEDEFDDIPF</sequence>
<dbReference type="InterPro" id="IPR000424">
    <property type="entry name" value="Primosome_PriB/ssb"/>
</dbReference>
<dbReference type="InterPro" id="IPR011344">
    <property type="entry name" value="ssDNA-bd"/>
</dbReference>
<gene>
    <name evidence="5" type="primary">ssb</name>
    <name evidence="5" type="ORF">NET02_05720</name>
</gene>
<feature type="compositionally biased region" description="Acidic residues" evidence="4">
    <location>
        <begin position="134"/>
        <end position="143"/>
    </location>
</feature>
<feature type="region of interest" description="Disordered" evidence="4">
    <location>
        <begin position="109"/>
        <end position="143"/>
    </location>
</feature>
<keyword evidence="6" id="KW-1185">Reference proteome</keyword>
<dbReference type="AlphaFoldDB" id="A0AA42B9H7"/>
<dbReference type="Gene3D" id="2.40.50.140">
    <property type="entry name" value="Nucleic acid-binding proteins"/>
    <property type="match status" value="1"/>
</dbReference>
<name>A0AA42B9H7_9BACT</name>
<dbReference type="GO" id="GO:0003697">
    <property type="term" value="F:single-stranded DNA binding"/>
    <property type="evidence" value="ECO:0007669"/>
    <property type="project" value="UniProtKB-UniRule"/>
</dbReference>
<dbReference type="InterPro" id="IPR012340">
    <property type="entry name" value="NA-bd_OB-fold"/>
</dbReference>
<dbReference type="PROSITE" id="PS50935">
    <property type="entry name" value="SSB"/>
    <property type="match status" value="1"/>
</dbReference>
<reference evidence="5" key="1">
    <citation type="submission" date="2022-06" db="EMBL/GenBank/DDBJ databases">
        <title>CFH 74404 Thermomicrobiaceae sp.</title>
        <authorList>
            <person name="Ming H."/>
            <person name="Li W.-J."/>
            <person name="Zhao Z."/>
        </authorList>
    </citation>
    <scope>NUCLEOTIDE SEQUENCE</scope>
    <source>
        <strain evidence="5">CFH 74404</strain>
    </source>
</reference>
<dbReference type="GO" id="GO:0006260">
    <property type="term" value="P:DNA replication"/>
    <property type="evidence" value="ECO:0007669"/>
    <property type="project" value="InterPro"/>
</dbReference>
<evidence type="ECO:0000313" key="6">
    <source>
        <dbReference type="Proteomes" id="UP001165306"/>
    </source>
</evidence>
<evidence type="ECO:0000256" key="1">
    <source>
        <dbReference type="ARBA" id="ARBA00023125"/>
    </source>
</evidence>
<dbReference type="Proteomes" id="UP001165306">
    <property type="component" value="Unassembled WGS sequence"/>
</dbReference>
<comment type="caution">
    <text evidence="2">Lacks conserved residue(s) required for the propagation of feature annotation.</text>
</comment>
<dbReference type="PIRSF" id="PIRSF002070">
    <property type="entry name" value="SSB"/>
    <property type="match status" value="1"/>
</dbReference>
<dbReference type="NCBIfam" id="TIGR00621">
    <property type="entry name" value="ssb"/>
    <property type="match status" value="1"/>
</dbReference>
<dbReference type="PANTHER" id="PTHR10302">
    <property type="entry name" value="SINGLE-STRANDED DNA-BINDING PROTEIN"/>
    <property type="match status" value="1"/>
</dbReference>
<dbReference type="EMBL" id="JAMSLR010000003">
    <property type="protein sequence ID" value="MCM8748636.1"/>
    <property type="molecule type" value="Genomic_DNA"/>
</dbReference>
<dbReference type="RefSeq" id="WP_284056417.1">
    <property type="nucleotide sequence ID" value="NZ_JAMSLR010000003.1"/>
</dbReference>
<evidence type="ECO:0000256" key="3">
    <source>
        <dbReference type="PIRNR" id="PIRNR002070"/>
    </source>
</evidence>
<dbReference type="GO" id="GO:0009295">
    <property type="term" value="C:nucleoid"/>
    <property type="evidence" value="ECO:0007669"/>
    <property type="project" value="TreeGrafter"/>
</dbReference>
<comment type="caution">
    <text evidence="5">The sequence shown here is derived from an EMBL/GenBank/DDBJ whole genome shotgun (WGS) entry which is preliminary data.</text>
</comment>
<dbReference type="SUPFAM" id="SSF50249">
    <property type="entry name" value="Nucleic acid-binding proteins"/>
    <property type="match status" value="1"/>
</dbReference>
<evidence type="ECO:0000256" key="2">
    <source>
        <dbReference type="HAMAP-Rule" id="MF_00984"/>
    </source>
</evidence>